<dbReference type="EMBL" id="CAJFDH010000002">
    <property type="protein sequence ID" value="CAD5212855.1"/>
    <property type="molecule type" value="Genomic_DNA"/>
</dbReference>
<evidence type="ECO:0000256" key="3">
    <source>
        <dbReference type="ARBA" id="ARBA00022448"/>
    </source>
</evidence>
<organism evidence="7 8">
    <name type="scientific">Bursaphelenchus okinawaensis</name>
    <dbReference type="NCBI Taxonomy" id="465554"/>
    <lineage>
        <taxon>Eukaryota</taxon>
        <taxon>Metazoa</taxon>
        <taxon>Ecdysozoa</taxon>
        <taxon>Nematoda</taxon>
        <taxon>Chromadorea</taxon>
        <taxon>Rhabditida</taxon>
        <taxon>Tylenchina</taxon>
        <taxon>Tylenchomorpha</taxon>
        <taxon>Aphelenchoidea</taxon>
        <taxon>Aphelenchoididae</taxon>
        <taxon>Bursaphelenchus</taxon>
    </lineage>
</organism>
<name>A0A811K9J9_9BILA</name>
<evidence type="ECO:0000256" key="2">
    <source>
        <dbReference type="ARBA" id="ARBA00007617"/>
    </source>
</evidence>
<keyword evidence="8" id="KW-1185">Reference proteome</keyword>
<accession>A0A811K9J9</accession>
<protein>
    <recommendedName>
        <fullName evidence="6">VPS37 C-terminal domain-containing protein</fullName>
    </recommendedName>
</protein>
<dbReference type="Pfam" id="PF07200">
    <property type="entry name" value="Mod_r"/>
    <property type="match status" value="1"/>
</dbReference>
<dbReference type="Proteomes" id="UP000614601">
    <property type="component" value="Unassembled WGS sequence"/>
</dbReference>
<dbReference type="GO" id="GO:0000813">
    <property type="term" value="C:ESCRT I complex"/>
    <property type="evidence" value="ECO:0007669"/>
    <property type="project" value="UniProtKB-ARBA"/>
</dbReference>
<dbReference type="EMBL" id="CAJFCW020000002">
    <property type="protein sequence ID" value="CAG9097877.1"/>
    <property type="molecule type" value="Genomic_DNA"/>
</dbReference>
<dbReference type="InterPro" id="IPR037202">
    <property type="entry name" value="ESCRT_assembly_dom"/>
</dbReference>
<keyword evidence="5" id="KW-0653">Protein transport</keyword>
<dbReference type="GO" id="GO:0015031">
    <property type="term" value="P:protein transport"/>
    <property type="evidence" value="ECO:0007669"/>
    <property type="project" value="UniProtKB-KW"/>
</dbReference>
<dbReference type="Gene3D" id="1.10.287.660">
    <property type="entry name" value="Helix hairpin bin"/>
    <property type="match status" value="1"/>
</dbReference>
<dbReference type="Proteomes" id="UP000783686">
    <property type="component" value="Unassembled WGS sequence"/>
</dbReference>
<evidence type="ECO:0000259" key="6">
    <source>
        <dbReference type="Pfam" id="PF07200"/>
    </source>
</evidence>
<evidence type="ECO:0000313" key="8">
    <source>
        <dbReference type="Proteomes" id="UP000614601"/>
    </source>
</evidence>
<dbReference type="InterPro" id="IPR009851">
    <property type="entry name" value="Mod_r"/>
</dbReference>
<dbReference type="OrthoDB" id="10506490at2759"/>
<gene>
    <name evidence="7" type="ORF">BOKJ2_LOCUS4656</name>
</gene>
<keyword evidence="4" id="KW-0967">Endosome</keyword>
<evidence type="ECO:0000256" key="4">
    <source>
        <dbReference type="ARBA" id="ARBA00022753"/>
    </source>
</evidence>
<comment type="similarity">
    <text evidence="2">Belongs to the VPS37 family.</text>
</comment>
<reference evidence="7" key="1">
    <citation type="submission" date="2020-09" db="EMBL/GenBank/DDBJ databases">
        <authorList>
            <person name="Kikuchi T."/>
        </authorList>
    </citation>
    <scope>NUCLEOTIDE SEQUENCE</scope>
    <source>
        <strain evidence="7">SH1</strain>
    </source>
</reference>
<evidence type="ECO:0000256" key="5">
    <source>
        <dbReference type="ARBA" id="ARBA00022927"/>
    </source>
</evidence>
<dbReference type="SUPFAM" id="SSF140111">
    <property type="entry name" value="Endosomal sorting complex assembly domain"/>
    <property type="match status" value="1"/>
</dbReference>
<dbReference type="InterPro" id="IPR029012">
    <property type="entry name" value="Helix_hairpin_bin_sf"/>
</dbReference>
<comment type="subcellular location">
    <subcellularLocation>
        <location evidence="1">Endosome</location>
    </subcellularLocation>
</comment>
<proteinExistence type="inferred from homology"/>
<evidence type="ECO:0000256" key="1">
    <source>
        <dbReference type="ARBA" id="ARBA00004177"/>
    </source>
</evidence>
<dbReference type="AlphaFoldDB" id="A0A811K9J9"/>
<feature type="domain" description="VPS37 C-terminal" evidence="6">
    <location>
        <begin position="26"/>
        <end position="164"/>
    </location>
</feature>
<sequence length="181" mass="21801">MLPYDDFINRFKDSIMKDIKNIADHNLKKVLECKYLLDSYIKKDDAVIFFYETLEINRRVDKDYRNLNKKLWANYEVKNKELKARKSTLKSLKSTVDKLWQQKRQAEDAQSFDSMVDILEVSMRENDDVSQNLLDSYLADPSDIDQFFELYHDSRVAYHTVKEKQRRLKEIIIHNHKMLQK</sequence>
<keyword evidence="3" id="KW-0813">Transport</keyword>
<evidence type="ECO:0000313" key="7">
    <source>
        <dbReference type="EMBL" id="CAD5212855.1"/>
    </source>
</evidence>
<comment type="caution">
    <text evidence="7">The sequence shown here is derived from an EMBL/GenBank/DDBJ whole genome shotgun (WGS) entry which is preliminary data.</text>
</comment>